<protein>
    <recommendedName>
        <fullName evidence="8">Aspartate aminotransferase</fullName>
        <ecNumber evidence="8">2.6.1.1</ecNumber>
    </recommendedName>
</protein>
<evidence type="ECO:0000313" key="11">
    <source>
        <dbReference type="Proteomes" id="UP000509704"/>
    </source>
</evidence>
<dbReference type="SUPFAM" id="SSF53383">
    <property type="entry name" value="PLP-dependent transferases"/>
    <property type="match status" value="1"/>
</dbReference>
<dbReference type="InterPro" id="IPR015422">
    <property type="entry name" value="PyrdxlP-dep_Trfase_small"/>
</dbReference>
<keyword evidence="4 8" id="KW-0032">Aminotransferase</keyword>
<dbReference type="RefSeq" id="XP_037144356.1">
    <property type="nucleotide sequence ID" value="XM_037288461.1"/>
</dbReference>
<dbReference type="InterPro" id="IPR000796">
    <property type="entry name" value="Asp_trans"/>
</dbReference>
<dbReference type="InterPro" id="IPR004839">
    <property type="entry name" value="Aminotransferase_I/II_large"/>
</dbReference>
<evidence type="ECO:0000256" key="3">
    <source>
        <dbReference type="ARBA" id="ARBA00011738"/>
    </source>
</evidence>
<dbReference type="GO" id="GO:0030170">
    <property type="term" value="F:pyridoxal phosphate binding"/>
    <property type="evidence" value="ECO:0007669"/>
    <property type="project" value="InterPro"/>
</dbReference>
<dbReference type="FunFam" id="3.40.640.10:FF:000066">
    <property type="entry name" value="Aspartate aminotransferase"/>
    <property type="match status" value="1"/>
</dbReference>
<evidence type="ECO:0000256" key="4">
    <source>
        <dbReference type="ARBA" id="ARBA00022576"/>
    </source>
</evidence>
<feature type="domain" description="Aminotransferase class I/classII large" evidence="9">
    <location>
        <begin position="42"/>
        <end position="424"/>
    </location>
</feature>
<comment type="miscellaneous">
    <text evidence="8">In eukaryotes there are cytoplasmic, mitochondrial and chloroplastic isozymes.</text>
</comment>
<name>A0A7H9B1U6_ZYGMR</name>
<dbReference type="OrthoDB" id="6752799at2759"/>
<dbReference type="PANTHER" id="PTHR11879">
    <property type="entry name" value="ASPARTATE AMINOTRANSFERASE"/>
    <property type="match status" value="1"/>
</dbReference>
<proteinExistence type="inferred from homology"/>
<dbReference type="InterPro" id="IPR015421">
    <property type="entry name" value="PyrdxlP-dep_Trfase_major"/>
</dbReference>
<keyword evidence="5 8" id="KW-0808">Transferase</keyword>
<dbReference type="CDD" id="cd00609">
    <property type="entry name" value="AAT_like"/>
    <property type="match status" value="1"/>
</dbReference>
<dbReference type="GeneID" id="59236352"/>
<dbReference type="Gene3D" id="3.90.1150.10">
    <property type="entry name" value="Aspartate Aminotransferase, domain 1"/>
    <property type="match status" value="1"/>
</dbReference>
<comment type="subunit">
    <text evidence="3 8">Homodimer.</text>
</comment>
<gene>
    <name evidence="10" type="ORF">HG535_0D03360</name>
</gene>
<evidence type="ECO:0000313" key="10">
    <source>
        <dbReference type="EMBL" id="QLG72628.1"/>
    </source>
</evidence>
<dbReference type="AlphaFoldDB" id="A0A7H9B1U6"/>
<evidence type="ECO:0000256" key="7">
    <source>
        <dbReference type="ARBA" id="ARBA00049185"/>
    </source>
</evidence>
<dbReference type="InterPro" id="IPR004838">
    <property type="entry name" value="NHTrfase_class1_PyrdxlP-BS"/>
</dbReference>
<dbReference type="GO" id="GO:0005739">
    <property type="term" value="C:mitochondrion"/>
    <property type="evidence" value="ECO:0007669"/>
    <property type="project" value="TreeGrafter"/>
</dbReference>
<keyword evidence="11" id="KW-1185">Reference proteome</keyword>
<dbReference type="KEGG" id="zmk:HG535_0D03360"/>
<dbReference type="GO" id="GO:0006533">
    <property type="term" value="P:L-aspartate catabolic process"/>
    <property type="evidence" value="ECO:0007669"/>
    <property type="project" value="TreeGrafter"/>
</dbReference>
<dbReference type="Pfam" id="PF00155">
    <property type="entry name" value="Aminotran_1_2"/>
    <property type="match status" value="1"/>
</dbReference>
<dbReference type="EMBL" id="CP058607">
    <property type="protein sequence ID" value="QLG72628.1"/>
    <property type="molecule type" value="Genomic_DNA"/>
</dbReference>
<sequence>MDRSKGIRTLGKRFFASIDKIPRAPPDRILGLTEKFNEDRNKKKVNLTVGIYKDAWGQVTTFPSVAKAQRLIDADLVLNTDLSYLPITGCPDYSEHVLNFLFKESCPLSGPKLLKEGRVSFTQTLSGTGALAVASKLLALWVSQTVWLPQPSWSNHRNIFRSNGFTNVKEYPYYKDGRITVEEWLDHLRSAVDKNSKTRDCILLHACCHNPTGLDPTKEQWKQILDTIHELGMIPIIDMAYQGLESGNPPKDAYLLRLCLDESLYKSWPHGLFVCQSFAKNMGLYGERVGSLSVVTPPFQPETKDNVDSQLKQIVRSIYSSPPGYGSRVATMVLSKSFLKMQWYKDVEFMVSRLSQVRKEMHELLEWPSLIDFDRQHGMFYYTGLNPKQINALRNDYSVYMTMDGRISLSGINDCNIEYVCKALKSVTKTI</sequence>
<keyword evidence="6" id="KW-0663">Pyridoxal phosphate</keyword>
<dbReference type="PRINTS" id="PR00799">
    <property type="entry name" value="TRANSAMINASE"/>
</dbReference>
<dbReference type="PROSITE" id="PS00105">
    <property type="entry name" value="AA_TRANSFER_CLASS_1"/>
    <property type="match status" value="1"/>
</dbReference>
<dbReference type="InterPro" id="IPR015424">
    <property type="entry name" value="PyrdxlP-dep_Trfase"/>
</dbReference>
<comment type="catalytic activity">
    <reaction evidence="7 8">
        <text>L-aspartate + 2-oxoglutarate = oxaloacetate + L-glutamate</text>
        <dbReference type="Rhea" id="RHEA:21824"/>
        <dbReference type="ChEBI" id="CHEBI:16452"/>
        <dbReference type="ChEBI" id="CHEBI:16810"/>
        <dbReference type="ChEBI" id="CHEBI:29985"/>
        <dbReference type="ChEBI" id="CHEBI:29991"/>
        <dbReference type="EC" id="2.6.1.1"/>
    </reaction>
</comment>
<dbReference type="Proteomes" id="UP000509704">
    <property type="component" value="Chromosome 4"/>
</dbReference>
<comment type="similarity">
    <text evidence="2">Belongs to the class-I pyridoxal-phosphate-dependent aminotransferase family.</text>
</comment>
<comment type="cofactor">
    <cofactor evidence="1">
        <name>pyridoxal 5'-phosphate</name>
        <dbReference type="ChEBI" id="CHEBI:597326"/>
    </cofactor>
</comment>
<evidence type="ECO:0000256" key="5">
    <source>
        <dbReference type="ARBA" id="ARBA00022679"/>
    </source>
</evidence>
<reference evidence="10 11" key="1">
    <citation type="submission" date="2020-07" db="EMBL/GenBank/DDBJ databases">
        <title>The yeast mating-type switching endonuclease HO is a domesticated member of an unorthodox homing genetic element family.</title>
        <authorList>
            <person name="Coughlan A.Y."/>
            <person name="Lombardi L."/>
            <person name="Braun-Galleani S."/>
            <person name="Martos A.R."/>
            <person name="Galeote V."/>
            <person name="Bigey F."/>
            <person name="Dequin S."/>
            <person name="Byrne K.P."/>
            <person name="Wolfe K.H."/>
        </authorList>
    </citation>
    <scope>NUCLEOTIDE SEQUENCE [LARGE SCALE GENOMIC DNA]</scope>
    <source>
        <strain evidence="10 11">NRRL Y-6702</strain>
    </source>
</reference>
<evidence type="ECO:0000256" key="2">
    <source>
        <dbReference type="ARBA" id="ARBA00007441"/>
    </source>
</evidence>
<dbReference type="Gene3D" id="3.40.640.10">
    <property type="entry name" value="Type I PLP-dependent aspartate aminotransferase-like (Major domain)"/>
    <property type="match status" value="1"/>
</dbReference>
<dbReference type="EC" id="2.6.1.1" evidence="8"/>
<evidence type="ECO:0000256" key="1">
    <source>
        <dbReference type="ARBA" id="ARBA00001933"/>
    </source>
</evidence>
<evidence type="ECO:0000256" key="6">
    <source>
        <dbReference type="ARBA" id="ARBA00022898"/>
    </source>
</evidence>
<organism evidence="10 11">
    <name type="scientific">Zygotorulaspora mrakii</name>
    <name type="common">Zygosaccharomyces mrakii</name>
    <dbReference type="NCBI Taxonomy" id="42260"/>
    <lineage>
        <taxon>Eukaryota</taxon>
        <taxon>Fungi</taxon>
        <taxon>Dikarya</taxon>
        <taxon>Ascomycota</taxon>
        <taxon>Saccharomycotina</taxon>
        <taxon>Saccharomycetes</taxon>
        <taxon>Saccharomycetales</taxon>
        <taxon>Saccharomycetaceae</taxon>
        <taxon>Zygotorulaspora</taxon>
    </lineage>
</organism>
<evidence type="ECO:0000259" key="9">
    <source>
        <dbReference type="Pfam" id="PF00155"/>
    </source>
</evidence>
<dbReference type="PANTHER" id="PTHR11879:SF22">
    <property type="entry name" value="ASPARTATE AMINOTRANSFERASE, MITOCHONDRIAL"/>
    <property type="match status" value="1"/>
</dbReference>
<dbReference type="GO" id="GO:0004069">
    <property type="term" value="F:L-aspartate:2-oxoglutarate aminotransferase activity"/>
    <property type="evidence" value="ECO:0007669"/>
    <property type="project" value="UniProtKB-EC"/>
</dbReference>
<accession>A0A7H9B1U6</accession>
<evidence type="ECO:0000256" key="8">
    <source>
        <dbReference type="RuleBase" id="RU000480"/>
    </source>
</evidence>